<evidence type="ECO:0000256" key="5">
    <source>
        <dbReference type="ARBA" id="ARBA00023163"/>
    </source>
</evidence>
<dbReference type="PROSITE" id="PS50949">
    <property type="entry name" value="HTH_GNTR"/>
    <property type="match status" value="1"/>
</dbReference>
<dbReference type="Proteomes" id="UP000019494">
    <property type="component" value="Unassembled WGS sequence"/>
</dbReference>
<dbReference type="OrthoDB" id="4307011at2"/>
<keyword evidence="4" id="KW-0238">DNA-binding</keyword>
<dbReference type="GO" id="GO:0003677">
    <property type="term" value="F:DNA binding"/>
    <property type="evidence" value="ECO:0007669"/>
    <property type="project" value="UniProtKB-KW"/>
</dbReference>
<keyword evidence="2" id="KW-0663">Pyridoxal phosphate</keyword>
<dbReference type="Gene3D" id="1.10.10.10">
    <property type="entry name" value="Winged helix-like DNA-binding domain superfamily/Winged helix DNA-binding domain"/>
    <property type="match status" value="1"/>
</dbReference>
<evidence type="ECO:0000256" key="1">
    <source>
        <dbReference type="ARBA" id="ARBA00005384"/>
    </source>
</evidence>
<dbReference type="InterPro" id="IPR036390">
    <property type="entry name" value="WH_DNA-bd_sf"/>
</dbReference>
<evidence type="ECO:0000256" key="4">
    <source>
        <dbReference type="ARBA" id="ARBA00023125"/>
    </source>
</evidence>
<dbReference type="InterPro" id="IPR000524">
    <property type="entry name" value="Tscrpt_reg_HTH_GntR"/>
</dbReference>
<dbReference type="CDD" id="cd00609">
    <property type="entry name" value="AAT_like"/>
    <property type="match status" value="1"/>
</dbReference>
<dbReference type="GO" id="GO:0003700">
    <property type="term" value="F:DNA-binding transcription factor activity"/>
    <property type="evidence" value="ECO:0007669"/>
    <property type="project" value="InterPro"/>
</dbReference>
<evidence type="ECO:0000313" key="8">
    <source>
        <dbReference type="Proteomes" id="UP000019494"/>
    </source>
</evidence>
<evidence type="ECO:0000313" key="7">
    <source>
        <dbReference type="EMBL" id="EWT04784.1"/>
    </source>
</evidence>
<sequence>MGEDVVDGDVRQASSAWLAERIHEPSASGISATVARLVRSGELAPQTRLPTVRALATRLGVSPATVSTAWTSLRKQRVVDGGGRRGIWVREGLSVPRPARYENISHLWPGRTLNLSRAVPDPALLPDIRTALSHVSEDRNLHSYEVVAISDPLREAAAATWPFPPENWLAVNGGYEGIQLLLATSVVHGDHVAVEDPATPRLLDIIDQLGARVLPVATDASGPVPASLAAAMRRQPAAFVYEPRSSSRLAATITAERRDALAAILSTSRPLIVEDDGLGHLSDAPYHGMASLLPHSTVLVRTYSKSHSPDLRLAVMGGGAAPLERARVYRQFGAGWTSRIVQNALAWMLLDPGCQEQVRTARRIYAQRRHDLVRLLEQRGVPVANESGLAVWVPVLNEREALLVLASHGIAVAGAAESWTRQGPAAVRVATGQPIPNIEAVADAIALASTAT</sequence>
<dbReference type="AlphaFoldDB" id="W9GLK6"/>
<dbReference type="SUPFAM" id="SSF53383">
    <property type="entry name" value="PLP-dependent transferases"/>
    <property type="match status" value="1"/>
</dbReference>
<dbReference type="Pfam" id="PF00392">
    <property type="entry name" value="GntR"/>
    <property type="match status" value="1"/>
</dbReference>
<dbReference type="Gene3D" id="3.40.640.10">
    <property type="entry name" value="Type I PLP-dependent aspartate aminotransferase-like (Major domain)"/>
    <property type="match status" value="1"/>
</dbReference>
<protein>
    <submittedName>
        <fullName evidence="7">GntR family transcriptional regulator</fullName>
    </submittedName>
</protein>
<dbReference type="EMBL" id="AWQS01000187">
    <property type="protein sequence ID" value="EWT04784.1"/>
    <property type="molecule type" value="Genomic_DNA"/>
</dbReference>
<dbReference type="PANTHER" id="PTHR46577">
    <property type="entry name" value="HTH-TYPE TRANSCRIPTIONAL REGULATORY PROTEIN GABR"/>
    <property type="match status" value="1"/>
</dbReference>
<name>W9GLK6_9MICO</name>
<comment type="similarity">
    <text evidence="1">In the C-terminal section; belongs to the class-I pyridoxal-phosphate-dependent aminotransferase family.</text>
</comment>
<evidence type="ECO:0000259" key="6">
    <source>
        <dbReference type="PROSITE" id="PS50949"/>
    </source>
</evidence>
<dbReference type="InterPro" id="IPR015424">
    <property type="entry name" value="PyrdxlP-dep_Trfase"/>
</dbReference>
<dbReference type="InterPro" id="IPR036388">
    <property type="entry name" value="WH-like_DNA-bd_sf"/>
</dbReference>
<keyword evidence="3" id="KW-0805">Transcription regulation</keyword>
<organism evidence="7 8">
    <name type="scientific">Intrasporangium chromatireducens Q5-1</name>
    <dbReference type="NCBI Taxonomy" id="584657"/>
    <lineage>
        <taxon>Bacteria</taxon>
        <taxon>Bacillati</taxon>
        <taxon>Actinomycetota</taxon>
        <taxon>Actinomycetes</taxon>
        <taxon>Micrococcales</taxon>
        <taxon>Intrasporangiaceae</taxon>
        <taxon>Intrasporangium</taxon>
    </lineage>
</organism>
<evidence type="ECO:0000256" key="2">
    <source>
        <dbReference type="ARBA" id="ARBA00022898"/>
    </source>
</evidence>
<accession>W9GLK6</accession>
<gene>
    <name evidence="7" type="ORF">N864_10035</name>
</gene>
<comment type="caution">
    <text evidence="7">The sequence shown here is derived from an EMBL/GenBank/DDBJ whole genome shotgun (WGS) entry which is preliminary data.</text>
</comment>
<dbReference type="RefSeq" id="WP_051518719.1">
    <property type="nucleotide sequence ID" value="NZ_AWQS01000187.1"/>
</dbReference>
<dbReference type="InterPro" id="IPR015421">
    <property type="entry name" value="PyrdxlP-dep_Trfase_major"/>
</dbReference>
<dbReference type="InterPro" id="IPR004839">
    <property type="entry name" value="Aminotransferase_I/II_large"/>
</dbReference>
<dbReference type="GO" id="GO:0030170">
    <property type="term" value="F:pyridoxal phosphate binding"/>
    <property type="evidence" value="ECO:0007669"/>
    <property type="project" value="InterPro"/>
</dbReference>
<dbReference type="InterPro" id="IPR051446">
    <property type="entry name" value="HTH_trans_reg/aminotransferase"/>
</dbReference>
<proteinExistence type="inferred from homology"/>
<evidence type="ECO:0000256" key="3">
    <source>
        <dbReference type="ARBA" id="ARBA00023015"/>
    </source>
</evidence>
<keyword evidence="8" id="KW-1185">Reference proteome</keyword>
<feature type="domain" description="HTH gntR-type" evidence="6">
    <location>
        <begin position="24"/>
        <end position="92"/>
    </location>
</feature>
<dbReference type="PANTHER" id="PTHR46577:SF1">
    <property type="entry name" value="HTH-TYPE TRANSCRIPTIONAL REGULATORY PROTEIN GABR"/>
    <property type="match status" value="1"/>
</dbReference>
<dbReference type="Pfam" id="PF00155">
    <property type="entry name" value="Aminotran_1_2"/>
    <property type="match status" value="1"/>
</dbReference>
<keyword evidence="5" id="KW-0804">Transcription</keyword>
<reference evidence="8" key="1">
    <citation type="submission" date="2013-08" db="EMBL/GenBank/DDBJ databases">
        <title>Intrasporangium oryzae NRRL B-24470.</title>
        <authorList>
            <person name="Liu H."/>
            <person name="Wang G."/>
        </authorList>
    </citation>
    <scope>NUCLEOTIDE SEQUENCE [LARGE SCALE GENOMIC DNA]</scope>
    <source>
        <strain evidence="8">Q5-1</strain>
    </source>
</reference>
<dbReference type="SMART" id="SM00345">
    <property type="entry name" value="HTH_GNTR"/>
    <property type="match status" value="1"/>
</dbReference>
<dbReference type="SUPFAM" id="SSF46785">
    <property type="entry name" value="Winged helix' DNA-binding domain"/>
    <property type="match status" value="1"/>
</dbReference>